<feature type="domain" description="VWFA" evidence="2">
    <location>
        <begin position="187"/>
        <end position="320"/>
    </location>
</feature>
<dbReference type="STRING" id="34508.A0A4U5NG15"/>
<name>A0A4U5NG15_STECR</name>
<comment type="caution">
    <text evidence="3">The sequence shown here is derived from an EMBL/GenBank/DDBJ whole genome shotgun (WGS) entry which is preliminary data.</text>
</comment>
<reference evidence="3 4" key="1">
    <citation type="journal article" date="2015" name="Genome Biol.">
        <title>Comparative genomics of Steinernema reveals deeply conserved gene regulatory networks.</title>
        <authorList>
            <person name="Dillman A.R."/>
            <person name="Macchietto M."/>
            <person name="Porter C.F."/>
            <person name="Rogers A."/>
            <person name="Williams B."/>
            <person name="Antoshechkin I."/>
            <person name="Lee M.M."/>
            <person name="Goodwin Z."/>
            <person name="Lu X."/>
            <person name="Lewis E.E."/>
            <person name="Goodrich-Blair H."/>
            <person name="Stock S.P."/>
            <person name="Adams B.J."/>
            <person name="Sternberg P.W."/>
            <person name="Mortazavi A."/>
        </authorList>
    </citation>
    <scope>NUCLEOTIDE SEQUENCE [LARGE SCALE GENOMIC DNA]</scope>
    <source>
        <strain evidence="3 4">ALL</strain>
    </source>
</reference>
<accession>A0A4U5NG15</accession>
<evidence type="ECO:0000313" key="3">
    <source>
        <dbReference type="EMBL" id="TKR81987.1"/>
    </source>
</evidence>
<keyword evidence="4" id="KW-1185">Reference proteome</keyword>
<proteinExistence type="predicted"/>
<dbReference type="Pfam" id="PF00092">
    <property type="entry name" value="VWA"/>
    <property type="match status" value="1"/>
</dbReference>
<dbReference type="SUPFAM" id="SSF53300">
    <property type="entry name" value="vWA-like"/>
    <property type="match status" value="1"/>
</dbReference>
<gene>
    <name evidence="3" type="ORF">L596_015775</name>
</gene>
<dbReference type="Proteomes" id="UP000298663">
    <property type="component" value="Unassembled WGS sequence"/>
</dbReference>
<protein>
    <recommendedName>
        <fullName evidence="2">VWFA domain-containing protein</fullName>
    </recommendedName>
</protein>
<dbReference type="OrthoDB" id="5878034at2759"/>
<dbReference type="InterPro" id="IPR002035">
    <property type="entry name" value="VWF_A"/>
</dbReference>
<feature type="coiled-coil region" evidence="1">
    <location>
        <begin position="457"/>
        <end position="484"/>
    </location>
</feature>
<organism evidence="3 4">
    <name type="scientific">Steinernema carpocapsae</name>
    <name type="common">Entomopathogenic nematode</name>
    <dbReference type="NCBI Taxonomy" id="34508"/>
    <lineage>
        <taxon>Eukaryota</taxon>
        <taxon>Metazoa</taxon>
        <taxon>Ecdysozoa</taxon>
        <taxon>Nematoda</taxon>
        <taxon>Chromadorea</taxon>
        <taxon>Rhabditida</taxon>
        <taxon>Tylenchina</taxon>
        <taxon>Panagrolaimomorpha</taxon>
        <taxon>Strongyloidoidea</taxon>
        <taxon>Steinernematidae</taxon>
        <taxon>Steinernema</taxon>
    </lineage>
</organism>
<evidence type="ECO:0000313" key="4">
    <source>
        <dbReference type="Proteomes" id="UP000298663"/>
    </source>
</evidence>
<evidence type="ECO:0000259" key="2">
    <source>
        <dbReference type="PROSITE" id="PS50234"/>
    </source>
</evidence>
<dbReference type="Gene3D" id="3.40.50.410">
    <property type="entry name" value="von Willebrand factor, type A domain"/>
    <property type="match status" value="1"/>
</dbReference>
<evidence type="ECO:0000256" key="1">
    <source>
        <dbReference type="SAM" id="Coils"/>
    </source>
</evidence>
<dbReference type="InterPro" id="IPR036465">
    <property type="entry name" value="vWFA_dom_sf"/>
</dbReference>
<dbReference type="PROSITE" id="PS50234">
    <property type="entry name" value="VWFA"/>
    <property type="match status" value="1"/>
</dbReference>
<sequence>MDTSAEISYQNFQQQSIFISSSLIDPNWNNFEQFIFGSYNDYIDLQGISELKTWDEVTGIVANTNQSGDVSSLRTLMHRMSITYKDEELAAVIFSGSNSAADIAAAQEFYDLFKTKINVVMVALPNFHPNLANIAGTLIPWENPSDNTKFGNLRDKIIRATGLNCSCLPPTTTSPAPSNGQFPYSGNIAIMIDGSSDLTEDQFDDQRSFLSNELFGTKWTAFNRFALGSYASGPSDLRTFGSFQNQQDVLKYIVNIPHAKSAPNLRLAAESVQQMLIQAEVSGPTATIILTNCKNKEDIGEAKASIGQLSKLAQVVIVTLPDTDPSIGILAESAVALVPWKNPNSDGSYKGLMDAILYDSKLPYTGSGVTIPTTAPTTSPATQKPCSGKLMVFFDASADITKAQYKLQSTFIAYNLFSADWTDYNRFAIGAYATHMENFNSFGTLSSRNDIINAVQTQELSKELGDLTLLLEELNHNLQDSQNHGAKLDPSTTTVLIFVNTLKKDTIEGAKRFVASLSKLVNLVLVTMPGTDKSISDLLPAKHIVPWPQMGSEEGYEVLKNAILQASSMKCS</sequence>
<dbReference type="AlphaFoldDB" id="A0A4U5NG15"/>
<keyword evidence="1" id="KW-0175">Coiled coil</keyword>
<dbReference type="EMBL" id="AZBU02000004">
    <property type="protein sequence ID" value="TKR81987.1"/>
    <property type="molecule type" value="Genomic_DNA"/>
</dbReference>
<reference evidence="3 4" key="2">
    <citation type="journal article" date="2019" name="G3 (Bethesda)">
        <title>Hybrid Assembly of the Genome of the Entomopathogenic Nematode Steinernema carpocapsae Identifies the X-Chromosome.</title>
        <authorList>
            <person name="Serra L."/>
            <person name="Macchietto M."/>
            <person name="Macias-Munoz A."/>
            <person name="McGill C.J."/>
            <person name="Rodriguez I.M."/>
            <person name="Rodriguez B."/>
            <person name="Murad R."/>
            <person name="Mortazavi A."/>
        </authorList>
    </citation>
    <scope>NUCLEOTIDE SEQUENCE [LARGE SCALE GENOMIC DNA]</scope>
    <source>
        <strain evidence="3 4">ALL</strain>
    </source>
</reference>